<sequence length="461" mass="52418">MSKFTLAKLPLAARQTILSLLVPDWEKGVFVKQPWAAGPGEWPTDPLFLLQEVLPRLFKSSIKEVLGRTSLDICLPDNPNAPSSGLATFCDLLDTMGVRFTTVIAHVRIGVTLQDFIRFDQMVEPLLRKIAAGSPVRRLEDLDMRIQREGVFRMADYTHHPTITITGFKRLDLRLVVTWKDFRYRPKPWAVYAEMISKVLAAVNAHWRAQYDSLPRVDFSMRLPIELRCMILNYSRPRIMNFTVPSNAEDARLMRSSAVLNNINRCLAVDFAGLLDNTEYRVGEDLDAPHPHWPRSIAEIGTRLARQLTIIRRVNPYNITFAAHFKPNFCRCGAAYEAFVDAFLTLLVDKLDLSNDVLVHEMEARFIKVDTSAPFYPGDWSEGETHIFSISGFHRNITLRCLVLFGAPIRAGNLMCRTPRGLTTQRGRIDMTTTAVRNGMNSFKDVLYRNQILGGPMVPHM</sequence>
<accession>A0ACC2ZQM9</accession>
<dbReference type="Proteomes" id="UP001172680">
    <property type="component" value="Unassembled WGS sequence"/>
</dbReference>
<keyword evidence="2" id="KW-1185">Reference proteome</keyword>
<dbReference type="EMBL" id="JAPDRP010000001">
    <property type="protein sequence ID" value="KAJ9649774.1"/>
    <property type="molecule type" value="Genomic_DNA"/>
</dbReference>
<comment type="caution">
    <text evidence="1">The sequence shown here is derived from an EMBL/GenBank/DDBJ whole genome shotgun (WGS) entry which is preliminary data.</text>
</comment>
<evidence type="ECO:0000313" key="1">
    <source>
        <dbReference type="EMBL" id="KAJ9649774.1"/>
    </source>
</evidence>
<reference evidence="1" key="1">
    <citation type="submission" date="2022-10" db="EMBL/GenBank/DDBJ databases">
        <title>Culturing micro-colonial fungi from biological soil crusts in the Mojave desert and describing Neophaeococcomyces mojavensis, and introducing the new genera and species Taxawa tesnikishii.</title>
        <authorList>
            <person name="Kurbessoian T."/>
            <person name="Stajich J.E."/>
        </authorList>
    </citation>
    <scope>NUCLEOTIDE SEQUENCE</scope>
    <source>
        <strain evidence="1">JES_115</strain>
    </source>
</reference>
<protein>
    <submittedName>
        <fullName evidence="1">Uncharacterized protein</fullName>
    </submittedName>
</protein>
<organism evidence="1 2">
    <name type="scientific">Coniosporium tulheliwenetii</name>
    <dbReference type="NCBI Taxonomy" id="3383036"/>
    <lineage>
        <taxon>Eukaryota</taxon>
        <taxon>Fungi</taxon>
        <taxon>Dikarya</taxon>
        <taxon>Ascomycota</taxon>
        <taxon>Pezizomycotina</taxon>
        <taxon>Dothideomycetes</taxon>
        <taxon>Dothideomycetes incertae sedis</taxon>
        <taxon>Coniosporium</taxon>
    </lineage>
</organism>
<proteinExistence type="predicted"/>
<name>A0ACC2ZQM9_9PEZI</name>
<evidence type="ECO:0000313" key="2">
    <source>
        <dbReference type="Proteomes" id="UP001172680"/>
    </source>
</evidence>
<gene>
    <name evidence="1" type="ORF">H2199_000553</name>
</gene>